<comment type="subcellular location">
    <subcellularLocation>
        <location evidence="1">Cell membrane</location>
        <topology evidence="1">Multi-pass membrane protein</topology>
    </subcellularLocation>
</comment>
<evidence type="ECO:0000256" key="7">
    <source>
        <dbReference type="ARBA" id="ARBA00023136"/>
    </source>
</evidence>
<dbReference type="AlphaFoldDB" id="A0A5A7S6W0"/>
<protein>
    <submittedName>
        <fullName evidence="9">Iron chelate uptake ABC transporter family permease subunit</fullName>
    </submittedName>
</protein>
<keyword evidence="4" id="KW-1003">Cell membrane</keyword>
<dbReference type="EMBL" id="VLNY01000014">
    <property type="protein sequence ID" value="KAA0020103.1"/>
    <property type="molecule type" value="Genomic_DNA"/>
</dbReference>
<name>A0A5A7S6W0_9NOCA</name>
<evidence type="ECO:0000256" key="3">
    <source>
        <dbReference type="ARBA" id="ARBA00022448"/>
    </source>
</evidence>
<dbReference type="InterPro" id="IPR000522">
    <property type="entry name" value="ABC_transptr_permease_BtuC"/>
</dbReference>
<feature type="transmembrane region" description="Helical" evidence="8">
    <location>
        <begin position="56"/>
        <end position="74"/>
    </location>
</feature>
<dbReference type="Gene3D" id="1.10.3470.10">
    <property type="entry name" value="ABC transporter involved in vitamin B12 uptake, BtuC"/>
    <property type="match status" value="1"/>
</dbReference>
<gene>
    <name evidence="9" type="ORF">FOY51_22065</name>
</gene>
<accession>A0A5A7S6W0</accession>
<evidence type="ECO:0000256" key="5">
    <source>
        <dbReference type="ARBA" id="ARBA00022692"/>
    </source>
</evidence>
<dbReference type="SUPFAM" id="SSF81345">
    <property type="entry name" value="ABC transporter involved in vitamin B12 uptake, BtuC"/>
    <property type="match status" value="1"/>
</dbReference>
<evidence type="ECO:0000256" key="8">
    <source>
        <dbReference type="SAM" id="Phobius"/>
    </source>
</evidence>
<dbReference type="PANTHER" id="PTHR30472">
    <property type="entry name" value="FERRIC ENTEROBACTIN TRANSPORT SYSTEM PERMEASE PROTEIN"/>
    <property type="match status" value="1"/>
</dbReference>
<comment type="caution">
    <text evidence="9">The sequence shown here is derived from an EMBL/GenBank/DDBJ whole genome shotgun (WGS) entry which is preliminary data.</text>
</comment>
<feature type="transmembrane region" description="Helical" evidence="8">
    <location>
        <begin position="86"/>
        <end position="105"/>
    </location>
</feature>
<evidence type="ECO:0000313" key="10">
    <source>
        <dbReference type="Proteomes" id="UP000322244"/>
    </source>
</evidence>
<evidence type="ECO:0000313" key="9">
    <source>
        <dbReference type="EMBL" id="KAA0020103.1"/>
    </source>
</evidence>
<dbReference type="CDD" id="cd06550">
    <property type="entry name" value="TM_ABC_iron-siderophores_like"/>
    <property type="match status" value="1"/>
</dbReference>
<keyword evidence="10" id="KW-1185">Reference proteome</keyword>
<organism evidence="9 10">
    <name type="scientific">Antrihabitans cavernicola</name>
    <dbReference type="NCBI Taxonomy" id="2495913"/>
    <lineage>
        <taxon>Bacteria</taxon>
        <taxon>Bacillati</taxon>
        <taxon>Actinomycetota</taxon>
        <taxon>Actinomycetes</taxon>
        <taxon>Mycobacteriales</taxon>
        <taxon>Nocardiaceae</taxon>
        <taxon>Antrihabitans</taxon>
    </lineage>
</organism>
<keyword evidence="5 8" id="KW-0812">Transmembrane</keyword>
<dbReference type="GO" id="GO:0005886">
    <property type="term" value="C:plasma membrane"/>
    <property type="evidence" value="ECO:0007669"/>
    <property type="project" value="UniProtKB-SubCell"/>
</dbReference>
<feature type="transmembrane region" description="Helical" evidence="8">
    <location>
        <begin position="111"/>
        <end position="134"/>
    </location>
</feature>
<evidence type="ECO:0000256" key="1">
    <source>
        <dbReference type="ARBA" id="ARBA00004651"/>
    </source>
</evidence>
<keyword evidence="7 8" id="KW-0472">Membrane</keyword>
<proteinExistence type="inferred from homology"/>
<keyword evidence="6 8" id="KW-1133">Transmembrane helix</keyword>
<comment type="similarity">
    <text evidence="2">Belongs to the binding-protein-dependent transport system permease family. FecCD subfamily.</text>
</comment>
<feature type="transmembrane region" description="Helical" evidence="8">
    <location>
        <begin position="236"/>
        <end position="257"/>
    </location>
</feature>
<dbReference type="Proteomes" id="UP000322244">
    <property type="component" value="Unassembled WGS sequence"/>
</dbReference>
<dbReference type="GO" id="GO:0033214">
    <property type="term" value="P:siderophore-iron import into cell"/>
    <property type="evidence" value="ECO:0007669"/>
    <property type="project" value="TreeGrafter"/>
</dbReference>
<feature type="transmembrane region" description="Helical" evidence="8">
    <location>
        <begin position="302"/>
        <end position="322"/>
    </location>
</feature>
<sequence length="330" mass="32866">MVAVTLILAGVLAIALCVNIGRGDLPLSITDVTDILFGGGTRAQRFIVLDLRLPRAATGLAVGAALGIAGALSQSILRNPLASPDLLGITSGAGVAAVALIVAGTGSATGLFATIGLPMAALGGAVLTAVAIYLLAWRNGVDGYRLVLIGIGVNAMLVAVISWLLVNADIADVATAQKWLNGSLVDGDWTTLWPVAAGLAVAGGVALLSVSTLGVIRLGDDKARSLGVALQSRQGILLLASVILAAVATSAAGPVGFVALAAPQIARRVLRSAGEPIIGSALVGAILVVGSDVIARTLLPVALPAGIVTSALGGPFLLYLLVRNNRKVSA</sequence>
<feature type="transmembrane region" description="Helical" evidence="8">
    <location>
        <begin position="192"/>
        <end position="216"/>
    </location>
</feature>
<reference evidence="9 10" key="1">
    <citation type="submission" date="2019-07" db="EMBL/GenBank/DDBJ databases">
        <title>Rhodococcus cavernicolus sp. nov., isolated from a cave.</title>
        <authorList>
            <person name="Lee S.D."/>
        </authorList>
    </citation>
    <scope>NUCLEOTIDE SEQUENCE [LARGE SCALE GENOMIC DNA]</scope>
    <source>
        <strain evidence="9 10">C1-24</strain>
    </source>
</reference>
<evidence type="ECO:0000256" key="4">
    <source>
        <dbReference type="ARBA" id="ARBA00022475"/>
    </source>
</evidence>
<evidence type="ECO:0000256" key="2">
    <source>
        <dbReference type="ARBA" id="ARBA00007935"/>
    </source>
</evidence>
<dbReference type="Pfam" id="PF01032">
    <property type="entry name" value="FecCD"/>
    <property type="match status" value="1"/>
</dbReference>
<dbReference type="OrthoDB" id="4455417at2"/>
<dbReference type="PANTHER" id="PTHR30472:SF24">
    <property type="entry name" value="FERRIC ENTEROBACTIN TRANSPORT SYSTEM PERMEASE PROTEIN FEPG"/>
    <property type="match status" value="1"/>
</dbReference>
<keyword evidence="3" id="KW-0813">Transport</keyword>
<dbReference type="GO" id="GO:0022857">
    <property type="term" value="F:transmembrane transporter activity"/>
    <property type="evidence" value="ECO:0007669"/>
    <property type="project" value="InterPro"/>
</dbReference>
<dbReference type="InterPro" id="IPR037294">
    <property type="entry name" value="ABC_BtuC-like"/>
</dbReference>
<evidence type="ECO:0000256" key="6">
    <source>
        <dbReference type="ARBA" id="ARBA00022989"/>
    </source>
</evidence>
<feature type="transmembrane region" description="Helical" evidence="8">
    <location>
        <begin position="146"/>
        <end position="166"/>
    </location>
</feature>